<comment type="similarity">
    <text evidence="1">Belongs to the carbohydrate kinase PfkB family.</text>
</comment>
<protein>
    <submittedName>
        <fullName evidence="5">Adenosine kinase</fullName>
    </submittedName>
</protein>
<name>A0A7G5IFF8_9SPHN</name>
<dbReference type="InterPro" id="IPR011611">
    <property type="entry name" value="PfkB_dom"/>
</dbReference>
<evidence type="ECO:0000259" key="4">
    <source>
        <dbReference type="Pfam" id="PF00294"/>
    </source>
</evidence>
<dbReference type="InterPro" id="IPR052700">
    <property type="entry name" value="Carb_kinase_PfkB-like"/>
</dbReference>
<evidence type="ECO:0000256" key="3">
    <source>
        <dbReference type="ARBA" id="ARBA00022777"/>
    </source>
</evidence>
<keyword evidence="3 5" id="KW-0418">Kinase</keyword>
<dbReference type="RefSeq" id="WP_182294945.1">
    <property type="nucleotide sequence ID" value="NZ_CP059851.1"/>
</dbReference>
<dbReference type="InterPro" id="IPR029056">
    <property type="entry name" value="Ribokinase-like"/>
</dbReference>
<dbReference type="InterPro" id="IPR002173">
    <property type="entry name" value="Carboh/pur_kinase_PfkB_CS"/>
</dbReference>
<dbReference type="Proteomes" id="UP000515292">
    <property type="component" value="Chromosome"/>
</dbReference>
<reference evidence="5 6" key="1">
    <citation type="submission" date="2020-07" db="EMBL/GenBank/DDBJ databases">
        <title>Complete genome sequence for Sandaracinobacter sp. M6.</title>
        <authorList>
            <person name="Tang Y."/>
            <person name="Liu Q."/>
            <person name="Guo Z."/>
            <person name="Lei P."/>
            <person name="Huang B."/>
        </authorList>
    </citation>
    <scope>NUCLEOTIDE SEQUENCE [LARGE SCALE GENOMIC DNA]</scope>
    <source>
        <strain evidence="5 6">M6</strain>
    </source>
</reference>
<dbReference type="PROSITE" id="PS00584">
    <property type="entry name" value="PFKB_KINASES_2"/>
    <property type="match status" value="1"/>
</dbReference>
<keyword evidence="2" id="KW-0808">Transferase</keyword>
<dbReference type="PANTHER" id="PTHR43320">
    <property type="entry name" value="SUGAR KINASE"/>
    <property type="match status" value="1"/>
</dbReference>
<dbReference type="AlphaFoldDB" id="A0A7G5IFF8"/>
<evidence type="ECO:0000256" key="1">
    <source>
        <dbReference type="ARBA" id="ARBA00010688"/>
    </source>
</evidence>
<feature type="domain" description="Carbohydrate kinase PfkB" evidence="4">
    <location>
        <begin position="55"/>
        <end position="317"/>
    </location>
</feature>
<dbReference type="PANTHER" id="PTHR43320:SF3">
    <property type="entry name" value="CARBOHYDRATE KINASE PFKB DOMAIN-CONTAINING PROTEIN"/>
    <property type="match status" value="1"/>
</dbReference>
<keyword evidence="6" id="KW-1185">Reference proteome</keyword>
<gene>
    <name evidence="5" type="ORF">H3309_12075</name>
</gene>
<dbReference type="EMBL" id="CP059851">
    <property type="protein sequence ID" value="QMW22100.1"/>
    <property type="molecule type" value="Genomic_DNA"/>
</dbReference>
<proteinExistence type="inferred from homology"/>
<dbReference type="SUPFAM" id="SSF53613">
    <property type="entry name" value="Ribokinase-like"/>
    <property type="match status" value="1"/>
</dbReference>
<evidence type="ECO:0000313" key="5">
    <source>
        <dbReference type="EMBL" id="QMW22100.1"/>
    </source>
</evidence>
<evidence type="ECO:0000313" key="6">
    <source>
        <dbReference type="Proteomes" id="UP000515292"/>
    </source>
</evidence>
<accession>A0A7G5IFF8</accession>
<dbReference type="CDD" id="cd01168">
    <property type="entry name" value="adenosine_kinase"/>
    <property type="match status" value="1"/>
</dbReference>
<dbReference type="Gene3D" id="3.40.1190.20">
    <property type="match status" value="1"/>
</dbReference>
<dbReference type="Pfam" id="PF00294">
    <property type="entry name" value="PfkB"/>
    <property type="match status" value="1"/>
</dbReference>
<organism evidence="5 6">
    <name type="scientific">Sandaracinobacteroides saxicola</name>
    <dbReference type="NCBI Taxonomy" id="2759707"/>
    <lineage>
        <taxon>Bacteria</taxon>
        <taxon>Pseudomonadati</taxon>
        <taxon>Pseudomonadota</taxon>
        <taxon>Alphaproteobacteria</taxon>
        <taxon>Sphingomonadales</taxon>
        <taxon>Sphingosinicellaceae</taxon>
        <taxon>Sandaracinobacteroides</taxon>
    </lineage>
</organism>
<evidence type="ECO:0000256" key="2">
    <source>
        <dbReference type="ARBA" id="ARBA00022679"/>
    </source>
</evidence>
<dbReference type="KEGG" id="sand:H3309_12075"/>
<dbReference type="GO" id="GO:0016301">
    <property type="term" value="F:kinase activity"/>
    <property type="evidence" value="ECO:0007669"/>
    <property type="project" value="UniProtKB-KW"/>
</dbReference>
<sequence>MMSDDYDVLAVGNAIVDVLAAADDDLLERLAIPKGSMRLISAEEAEALYSQMGPGREVSGGSAANTTAGIAALGGRAAFVGRVSDDQLGRVFAHDIRAAGVEYRVPMSHGGRPTGQCLIIVSPDAQRTMSTYLGSCQELDESDIDEAMVRAAKVTYLEGYLWDPPAPTRALKKAMAVARAAGRTVAFTLSDVFCVNGFRDDMLGLLGAHVDLLFGNENEVQALFRTTDTAAAMAELSRRLPLAVVTLNAAGAVVVEGDARHAVPVSPAKRVRDTTGAGDLFAAGFLTGFTQGRSLSDSAVMGTIAAAEVIDHYGARPEADLKALVRARLG</sequence>